<keyword evidence="3" id="KW-1185">Reference proteome</keyword>
<sequence>MFKAGAVIVAASPANLESAAPRMNRALACHFCQSTLAQGAALLEKNGAAICKRCVDQFSALFAERAWAMAATPQEQLDVLLAESQRALEQSETLAERARRCGLSLNDLSAALPARPLS</sequence>
<gene>
    <name evidence="2" type="ORF">KYC_06365</name>
</gene>
<dbReference type="SMART" id="SM00994">
    <property type="entry name" value="zf-C4_ClpX"/>
    <property type="match status" value="1"/>
</dbReference>
<evidence type="ECO:0000259" key="1">
    <source>
        <dbReference type="SMART" id="SM00994"/>
    </source>
</evidence>
<proteinExistence type="predicted"/>
<evidence type="ECO:0000313" key="2">
    <source>
        <dbReference type="EMBL" id="EHK67187.1"/>
    </source>
</evidence>
<evidence type="ECO:0000313" key="3">
    <source>
        <dbReference type="Proteomes" id="UP000003113"/>
    </source>
</evidence>
<accession>H0F3D3</accession>
<dbReference type="InterPro" id="IPR038366">
    <property type="entry name" value="Znf_CppX_C4_sf"/>
</dbReference>
<dbReference type="AlphaFoldDB" id="H0F3D3"/>
<organism evidence="2 3">
    <name type="scientific">Achromobacter arsenitoxydans SY8</name>
    <dbReference type="NCBI Taxonomy" id="477184"/>
    <lineage>
        <taxon>Bacteria</taxon>
        <taxon>Pseudomonadati</taxon>
        <taxon>Pseudomonadota</taxon>
        <taxon>Betaproteobacteria</taxon>
        <taxon>Burkholderiales</taxon>
        <taxon>Alcaligenaceae</taxon>
        <taxon>Achromobacter</taxon>
    </lineage>
</organism>
<dbReference type="EMBL" id="AGUF01000029">
    <property type="protein sequence ID" value="EHK67187.1"/>
    <property type="molecule type" value="Genomic_DNA"/>
</dbReference>
<dbReference type="PATRIC" id="fig|477184.5.peg.1261"/>
<name>H0F3D3_9BURK</name>
<dbReference type="STRING" id="477184.KYC_06365"/>
<comment type="caution">
    <text evidence="2">The sequence shown here is derived from an EMBL/GenBank/DDBJ whole genome shotgun (WGS) entry which is preliminary data.</text>
</comment>
<dbReference type="GO" id="GO:0046983">
    <property type="term" value="F:protein dimerization activity"/>
    <property type="evidence" value="ECO:0007669"/>
    <property type="project" value="InterPro"/>
</dbReference>
<feature type="domain" description="ATP-dependent Clp protease ATP-binding subunit ClpX zinc ribbon" evidence="1">
    <location>
        <begin position="26"/>
        <end position="65"/>
    </location>
</feature>
<reference evidence="2 3" key="1">
    <citation type="journal article" date="2012" name="J. Bacteriol.">
        <title>Genome sequence of the highly efficient arsenite-oxidizing bacterium Achromobacter arsenitoxydans SY8.</title>
        <authorList>
            <person name="Li X."/>
            <person name="Hu Y."/>
            <person name="Gong J."/>
            <person name="Lin Y."/>
            <person name="Johnstone L."/>
            <person name="Rensing C."/>
            <person name="Wang G."/>
        </authorList>
    </citation>
    <scope>NUCLEOTIDE SEQUENCE [LARGE SCALE GENOMIC DNA]</scope>
    <source>
        <strain evidence="2 3">SY8</strain>
    </source>
</reference>
<protein>
    <recommendedName>
        <fullName evidence="1">ATP-dependent Clp protease ATP-binding subunit ClpX zinc ribbon domain-containing protein</fullName>
    </recommendedName>
</protein>
<dbReference type="GO" id="GO:0008270">
    <property type="term" value="F:zinc ion binding"/>
    <property type="evidence" value="ECO:0007669"/>
    <property type="project" value="InterPro"/>
</dbReference>
<dbReference type="InterPro" id="IPR010603">
    <property type="entry name" value="Znf_CppX_C4"/>
</dbReference>
<dbReference type="Gene3D" id="6.20.220.10">
    <property type="entry name" value="ClpX chaperone, C4-type zinc finger domain"/>
    <property type="match status" value="1"/>
</dbReference>
<dbReference type="Proteomes" id="UP000003113">
    <property type="component" value="Unassembled WGS sequence"/>
</dbReference>